<evidence type="ECO:0000256" key="5">
    <source>
        <dbReference type="RuleBase" id="RU004187"/>
    </source>
</evidence>
<dbReference type="SUPFAM" id="SSF54849">
    <property type="entry name" value="GroEL-intermediate domain like"/>
    <property type="match status" value="1"/>
</dbReference>
<dbReference type="CDD" id="cd03343">
    <property type="entry name" value="cpn60"/>
    <property type="match status" value="1"/>
</dbReference>
<dbReference type="NCBIfam" id="TIGR02339">
    <property type="entry name" value="thermosome_arch"/>
    <property type="match status" value="1"/>
</dbReference>
<proteinExistence type="inferred from homology"/>
<name>A0A497F8W0_9CREN</name>
<dbReference type="Proteomes" id="UP000269499">
    <property type="component" value="Unassembled WGS sequence"/>
</dbReference>
<dbReference type="GO" id="GO:0051082">
    <property type="term" value="F:unfolded protein binding"/>
    <property type="evidence" value="ECO:0007669"/>
    <property type="project" value="InterPro"/>
</dbReference>
<keyword evidence="3 5" id="KW-0067">ATP-binding</keyword>
<dbReference type="InterPro" id="IPR027410">
    <property type="entry name" value="TCP-1-like_intermed_sf"/>
</dbReference>
<protein>
    <submittedName>
        <fullName evidence="7">Thermosome subunit</fullName>
    </submittedName>
</protein>
<evidence type="ECO:0000256" key="1">
    <source>
        <dbReference type="ARBA" id="ARBA00008020"/>
    </source>
</evidence>
<gene>
    <name evidence="7" type="ORF">DRJ26_00470</name>
</gene>
<dbReference type="FunFam" id="1.10.560.10:FF:000017">
    <property type="entry name" value="T-complex protein 1 subunit eta"/>
    <property type="match status" value="1"/>
</dbReference>
<accession>A0A497F8W0</accession>
<dbReference type="PRINTS" id="PR00304">
    <property type="entry name" value="TCOMPLEXTCP1"/>
</dbReference>
<dbReference type="InterPro" id="IPR054827">
    <property type="entry name" value="thermosome_alpha"/>
</dbReference>
<evidence type="ECO:0000256" key="4">
    <source>
        <dbReference type="ARBA" id="ARBA00023186"/>
    </source>
</evidence>
<dbReference type="PROSITE" id="PS00751">
    <property type="entry name" value="TCP1_2"/>
    <property type="match status" value="1"/>
</dbReference>
<dbReference type="GO" id="GO:0140662">
    <property type="term" value="F:ATP-dependent protein folding chaperone"/>
    <property type="evidence" value="ECO:0007669"/>
    <property type="project" value="InterPro"/>
</dbReference>
<dbReference type="GO" id="GO:0016887">
    <property type="term" value="F:ATP hydrolysis activity"/>
    <property type="evidence" value="ECO:0007669"/>
    <property type="project" value="InterPro"/>
</dbReference>
<reference evidence="7 8" key="1">
    <citation type="submission" date="2018-06" db="EMBL/GenBank/DDBJ databases">
        <title>Extensive metabolic versatility and redundancy in microbially diverse, dynamic hydrothermal sediments.</title>
        <authorList>
            <person name="Dombrowski N."/>
            <person name="Teske A."/>
            <person name="Baker B.J."/>
        </authorList>
    </citation>
    <scope>NUCLEOTIDE SEQUENCE [LARGE SCALE GENOMIC DNA]</scope>
    <source>
        <strain evidence="7">B20_G2</strain>
    </source>
</reference>
<dbReference type="EMBL" id="QMRA01000004">
    <property type="protein sequence ID" value="RLE55689.1"/>
    <property type="molecule type" value="Genomic_DNA"/>
</dbReference>
<keyword evidence="4 5" id="KW-0143">Chaperone</keyword>
<feature type="compositionally biased region" description="Acidic residues" evidence="6">
    <location>
        <begin position="547"/>
        <end position="557"/>
    </location>
</feature>
<dbReference type="PROSITE" id="PS00995">
    <property type="entry name" value="TCP1_3"/>
    <property type="match status" value="1"/>
</dbReference>
<evidence type="ECO:0000256" key="6">
    <source>
        <dbReference type="SAM" id="MobiDB-lite"/>
    </source>
</evidence>
<dbReference type="InterPro" id="IPR017998">
    <property type="entry name" value="Chaperone_TCP-1"/>
</dbReference>
<dbReference type="Gene3D" id="3.50.7.10">
    <property type="entry name" value="GroEL"/>
    <property type="match status" value="1"/>
</dbReference>
<dbReference type="InterPro" id="IPR027413">
    <property type="entry name" value="GROEL-like_equatorial_sf"/>
</dbReference>
<dbReference type="FunFam" id="3.50.7.10:FF:000014">
    <property type="entry name" value="Thermosome subunit"/>
    <property type="match status" value="1"/>
</dbReference>
<evidence type="ECO:0000256" key="2">
    <source>
        <dbReference type="ARBA" id="ARBA00022741"/>
    </source>
</evidence>
<comment type="similarity">
    <text evidence="1 5">Belongs to the TCP-1 chaperonin family.</text>
</comment>
<dbReference type="InterPro" id="IPR053374">
    <property type="entry name" value="TCP-1_chaperonin"/>
</dbReference>
<organism evidence="7 8">
    <name type="scientific">Thermoproteota archaeon</name>
    <dbReference type="NCBI Taxonomy" id="2056631"/>
    <lineage>
        <taxon>Archaea</taxon>
        <taxon>Thermoproteota</taxon>
    </lineage>
</organism>
<dbReference type="PANTHER" id="PTHR11353">
    <property type="entry name" value="CHAPERONIN"/>
    <property type="match status" value="1"/>
</dbReference>
<evidence type="ECO:0000256" key="3">
    <source>
        <dbReference type="ARBA" id="ARBA00022840"/>
    </source>
</evidence>
<dbReference type="GO" id="GO:0005524">
    <property type="term" value="F:ATP binding"/>
    <property type="evidence" value="ECO:0007669"/>
    <property type="project" value="UniProtKB-KW"/>
</dbReference>
<dbReference type="AlphaFoldDB" id="A0A497F8W0"/>
<dbReference type="Pfam" id="PF00118">
    <property type="entry name" value="Cpn60_TCP1"/>
    <property type="match status" value="1"/>
</dbReference>
<dbReference type="GO" id="GO:0032991">
    <property type="term" value="C:protein-containing complex"/>
    <property type="evidence" value="ECO:0007669"/>
    <property type="project" value="UniProtKB-ARBA"/>
</dbReference>
<evidence type="ECO:0000313" key="8">
    <source>
        <dbReference type="Proteomes" id="UP000269499"/>
    </source>
</evidence>
<dbReference type="InterPro" id="IPR002194">
    <property type="entry name" value="Chaperonin_TCP-1_CS"/>
</dbReference>
<dbReference type="Gene3D" id="3.30.260.10">
    <property type="entry name" value="TCP-1-like chaperonin intermediate domain"/>
    <property type="match status" value="1"/>
</dbReference>
<dbReference type="InterPro" id="IPR002423">
    <property type="entry name" value="Cpn60/GroEL/TCP-1"/>
</dbReference>
<dbReference type="SUPFAM" id="SSF48592">
    <property type="entry name" value="GroEL equatorial domain-like"/>
    <property type="match status" value="1"/>
</dbReference>
<sequence>MTAKARVATVGQIGGVPVLILKEGTSRTFGKEAQRVNIMAARAVAEIVRSSLGPRGMDKMLVDSLGDITITNDGATILEEMDVQHPAAKMMVEVAKSQDKEVGDGTTTAVVLAGELLKEAESLLEKNIHPTVIIGGFKKAVEKAKEVLEKIAISVSIDDEEALRKIAMTSMSGKVVAVAKEHLADIAVKAVKQIAEERDGKLFADIDQIQIIKKKGGGLLDTKLIYGIIIDKEVVHPGMPKRVEKAKIALLDCPLEVEKTEIDAEIRITDPEQMRAFLEEEERLLKSMVEKIKNTGANVVFCQKGIDDIAQHYLAKNGILAVRRVKKSDMEKLSRATGGRIVTNIDDLTPNDLGEADLVEERKVADEKMVFVEGCKNPRSVSILIRGGLERFVDEVERAIKDALYVVADVIREPKIVAGGGAPELEVAKALREYAVSVGGREQLAVEAFANAIEVIPRTLAENAGLDPIDILAELRALHEKPEGKWYGVDVFGGKPADMLKLDVVEPLIVKFNAIKSAVESAAMILRIDDIIAASRFEEEKEKEKEKEEEEESETKF</sequence>
<comment type="caution">
    <text evidence="7">The sequence shown here is derived from an EMBL/GenBank/DDBJ whole genome shotgun (WGS) entry which is preliminary data.</text>
</comment>
<dbReference type="SUPFAM" id="SSF52029">
    <property type="entry name" value="GroEL apical domain-like"/>
    <property type="match status" value="1"/>
</dbReference>
<dbReference type="PROSITE" id="PS00750">
    <property type="entry name" value="TCP1_1"/>
    <property type="match status" value="1"/>
</dbReference>
<keyword evidence="2 5" id="KW-0547">Nucleotide-binding</keyword>
<dbReference type="InterPro" id="IPR012714">
    <property type="entry name" value="Thermosome_arc"/>
</dbReference>
<dbReference type="NCBIfam" id="NF041082">
    <property type="entry name" value="thermosome_alpha"/>
    <property type="match status" value="1"/>
</dbReference>
<evidence type="ECO:0000313" key="7">
    <source>
        <dbReference type="EMBL" id="RLE55689.1"/>
    </source>
</evidence>
<dbReference type="Gene3D" id="1.10.560.10">
    <property type="entry name" value="GroEL-like equatorial domain"/>
    <property type="match status" value="1"/>
</dbReference>
<dbReference type="GO" id="GO:0005737">
    <property type="term" value="C:cytoplasm"/>
    <property type="evidence" value="ECO:0007669"/>
    <property type="project" value="UniProtKB-ARBA"/>
</dbReference>
<feature type="region of interest" description="Disordered" evidence="6">
    <location>
        <begin position="538"/>
        <end position="557"/>
    </location>
</feature>
<dbReference type="InterPro" id="IPR027409">
    <property type="entry name" value="GroEL-like_apical_dom_sf"/>
</dbReference>
<dbReference type="NCBIfam" id="NF041083">
    <property type="entry name" value="thermosome_beta"/>
    <property type="match status" value="1"/>
</dbReference>